<dbReference type="PROSITE" id="PS00901">
    <property type="entry name" value="CYS_SYNTHASE"/>
    <property type="match status" value="1"/>
</dbReference>
<evidence type="ECO:0000256" key="16">
    <source>
        <dbReference type="ARBA" id="ARBA00023192"/>
    </source>
</evidence>
<dbReference type="Pfam" id="PF01406">
    <property type="entry name" value="tRNA-synt_1e"/>
    <property type="match status" value="1"/>
</dbReference>
<evidence type="ECO:0000256" key="19">
    <source>
        <dbReference type="PIRSR" id="PIRSR605856-51"/>
    </source>
</evidence>
<evidence type="ECO:0000256" key="18">
    <source>
        <dbReference type="PIRSR" id="PIRSR605856-50"/>
    </source>
</evidence>
<evidence type="ECO:0000256" key="5">
    <source>
        <dbReference type="ARBA" id="ARBA00012681"/>
    </source>
</evidence>
<dbReference type="InterPro" id="IPR005856">
    <property type="entry name" value="Cys_synth"/>
</dbReference>
<keyword evidence="8" id="KW-0028">Amino-acid biosynthesis</keyword>
<keyword evidence="13" id="KW-0067">ATP-binding</keyword>
<dbReference type="GO" id="GO:0005524">
    <property type="term" value="F:ATP binding"/>
    <property type="evidence" value="ECO:0007669"/>
    <property type="project" value="UniProtKB-KW"/>
</dbReference>
<dbReference type="GO" id="GO:0046872">
    <property type="term" value="F:metal ion binding"/>
    <property type="evidence" value="ECO:0007669"/>
    <property type="project" value="UniProtKB-KW"/>
</dbReference>
<dbReference type="InterPro" id="IPR014729">
    <property type="entry name" value="Rossmann-like_a/b/a_fold"/>
</dbReference>
<dbReference type="Pfam" id="PF00291">
    <property type="entry name" value="PALP"/>
    <property type="match status" value="1"/>
</dbReference>
<dbReference type="STRING" id="335543.Sfum_0478"/>
<dbReference type="InParanoid" id="A0LFH6"/>
<dbReference type="InterPro" id="IPR056411">
    <property type="entry name" value="CysS_C"/>
</dbReference>
<gene>
    <name evidence="21" type="ordered locus">Sfum_0478</name>
</gene>
<comment type="catalytic activity">
    <reaction evidence="17">
        <text>O-acetyl-L-serine + hydrogen sulfide = L-cysteine + acetate</text>
        <dbReference type="Rhea" id="RHEA:14829"/>
        <dbReference type="ChEBI" id="CHEBI:29919"/>
        <dbReference type="ChEBI" id="CHEBI:30089"/>
        <dbReference type="ChEBI" id="CHEBI:35235"/>
        <dbReference type="ChEBI" id="CHEBI:58340"/>
        <dbReference type="EC" id="2.5.1.47"/>
    </reaction>
</comment>
<dbReference type="GO" id="GO:0004124">
    <property type="term" value="F:cysteine synthase activity"/>
    <property type="evidence" value="ECO:0007669"/>
    <property type="project" value="UniProtKB-EC"/>
</dbReference>
<dbReference type="InterPro" id="IPR050214">
    <property type="entry name" value="Cys_Synth/Cystath_Beta-Synth"/>
</dbReference>
<evidence type="ECO:0000256" key="14">
    <source>
        <dbReference type="ARBA" id="ARBA00022898"/>
    </source>
</evidence>
<comment type="similarity">
    <text evidence="4">Belongs to the cysteine synthase/cystathionine beta-synthase family.</text>
</comment>
<keyword evidence="12" id="KW-0862">Zinc</keyword>
<dbReference type="EC" id="2.5.1.47" evidence="5"/>
<dbReference type="Pfam" id="PF23493">
    <property type="entry name" value="CysS_C"/>
    <property type="match status" value="1"/>
</dbReference>
<keyword evidence="16" id="KW-0198">Cysteine biosynthesis</keyword>
<evidence type="ECO:0000256" key="15">
    <source>
        <dbReference type="ARBA" id="ARBA00023146"/>
    </source>
</evidence>
<organism evidence="21 22">
    <name type="scientific">Syntrophobacter fumaroxidans (strain DSM 10017 / MPOB)</name>
    <dbReference type="NCBI Taxonomy" id="335543"/>
    <lineage>
        <taxon>Bacteria</taxon>
        <taxon>Pseudomonadati</taxon>
        <taxon>Thermodesulfobacteriota</taxon>
        <taxon>Syntrophobacteria</taxon>
        <taxon>Syntrophobacterales</taxon>
        <taxon>Syntrophobacteraceae</taxon>
        <taxon>Syntrophobacter</taxon>
    </lineage>
</organism>
<comment type="cofactor">
    <cofactor evidence="1 18">
        <name>pyridoxal 5'-phosphate</name>
        <dbReference type="ChEBI" id="CHEBI:597326"/>
    </cofactor>
</comment>
<keyword evidence="10" id="KW-0479">Metal-binding</keyword>
<dbReference type="SUPFAM" id="SSF53686">
    <property type="entry name" value="Tryptophan synthase beta subunit-like PLP-dependent enzymes"/>
    <property type="match status" value="1"/>
</dbReference>
<keyword evidence="9" id="KW-0808">Transferase</keyword>
<evidence type="ECO:0000256" key="11">
    <source>
        <dbReference type="ARBA" id="ARBA00022741"/>
    </source>
</evidence>
<dbReference type="HOGENOM" id="CLU_013528_5_0_7"/>
<feature type="binding site" evidence="18">
    <location>
        <position position="75"/>
    </location>
    <ligand>
        <name>pyridoxal 5'-phosphate</name>
        <dbReference type="ChEBI" id="CHEBI:597326"/>
    </ligand>
</feature>
<evidence type="ECO:0000256" key="13">
    <source>
        <dbReference type="ARBA" id="ARBA00022840"/>
    </source>
</evidence>
<dbReference type="InterPro" id="IPR015273">
    <property type="entry name" value="Cys-tRNA-synt_Ia_DALR"/>
</dbReference>
<dbReference type="EMBL" id="CP000478">
    <property type="protein sequence ID" value="ABK16178.1"/>
    <property type="molecule type" value="Genomic_DNA"/>
</dbReference>
<evidence type="ECO:0000256" key="6">
    <source>
        <dbReference type="ARBA" id="ARBA00014738"/>
    </source>
</evidence>
<dbReference type="Gene3D" id="3.40.50.1100">
    <property type="match status" value="2"/>
</dbReference>
<evidence type="ECO:0000259" key="20">
    <source>
        <dbReference type="SMART" id="SM00840"/>
    </source>
</evidence>
<dbReference type="InterPro" id="IPR001926">
    <property type="entry name" value="TrpB-like_PALP"/>
</dbReference>
<evidence type="ECO:0000256" key="3">
    <source>
        <dbReference type="ARBA" id="ARBA00004962"/>
    </source>
</evidence>
<accession>A0LFH6</accession>
<evidence type="ECO:0000256" key="9">
    <source>
        <dbReference type="ARBA" id="ARBA00022679"/>
    </source>
</evidence>
<protein>
    <recommendedName>
        <fullName evidence="6">Cysteine--tRNA ligase</fullName>
        <ecNumber evidence="5">2.5.1.47</ecNumber>
    </recommendedName>
</protein>
<dbReference type="SMART" id="SM00840">
    <property type="entry name" value="DALR_2"/>
    <property type="match status" value="1"/>
</dbReference>
<keyword evidence="11" id="KW-0547">Nucleotide-binding</keyword>
<dbReference type="RefSeq" id="WP_011697351.1">
    <property type="nucleotide sequence ID" value="NC_008554.1"/>
</dbReference>
<dbReference type="FunFam" id="3.40.50.1100:FF:000006">
    <property type="entry name" value="Cysteine synthase"/>
    <property type="match status" value="1"/>
</dbReference>
<dbReference type="GO" id="GO:0006535">
    <property type="term" value="P:cysteine biosynthetic process from serine"/>
    <property type="evidence" value="ECO:0007669"/>
    <property type="project" value="InterPro"/>
</dbReference>
<dbReference type="CDD" id="cd01561">
    <property type="entry name" value="CBS_like"/>
    <property type="match status" value="1"/>
</dbReference>
<dbReference type="InterPro" id="IPR032678">
    <property type="entry name" value="tRNA-synt_1_cat_dom"/>
</dbReference>
<comment type="pathway">
    <text evidence="3">Amino-acid biosynthesis; L-cysteine biosynthesis; L-cysteine from L-serine: step 2/2.</text>
</comment>
<feature type="binding site" evidence="18">
    <location>
        <begin position="180"/>
        <end position="184"/>
    </location>
    <ligand>
        <name>pyridoxal 5'-phosphate</name>
        <dbReference type="ChEBI" id="CHEBI:597326"/>
    </ligand>
</feature>
<dbReference type="InterPro" id="IPR009080">
    <property type="entry name" value="tRNAsynth_Ia_anticodon-bd"/>
</dbReference>
<dbReference type="NCBIfam" id="TIGR01136">
    <property type="entry name" value="cysKM"/>
    <property type="match status" value="1"/>
</dbReference>
<dbReference type="AlphaFoldDB" id="A0LFH6"/>
<dbReference type="eggNOG" id="COG0031">
    <property type="taxonomic scope" value="Bacteria"/>
</dbReference>
<feature type="domain" description="Cysteinyl-tRNA synthetase class Ia DALR" evidence="20">
    <location>
        <begin position="659"/>
        <end position="729"/>
    </location>
</feature>
<dbReference type="GO" id="GO:0005737">
    <property type="term" value="C:cytoplasm"/>
    <property type="evidence" value="ECO:0007669"/>
    <property type="project" value="InterPro"/>
</dbReference>
<dbReference type="SUPFAM" id="SSF52374">
    <property type="entry name" value="Nucleotidylyl transferase"/>
    <property type="match status" value="1"/>
</dbReference>
<evidence type="ECO:0000256" key="17">
    <source>
        <dbReference type="ARBA" id="ARBA00047931"/>
    </source>
</evidence>
<evidence type="ECO:0000256" key="2">
    <source>
        <dbReference type="ARBA" id="ARBA00001947"/>
    </source>
</evidence>
<dbReference type="KEGG" id="sfu:Sfum_0478"/>
<evidence type="ECO:0000313" key="21">
    <source>
        <dbReference type="EMBL" id="ABK16178.1"/>
    </source>
</evidence>
<comment type="cofactor">
    <cofactor evidence="2">
        <name>Zn(2+)</name>
        <dbReference type="ChEBI" id="CHEBI:29105"/>
    </cofactor>
</comment>
<dbReference type="PANTHER" id="PTHR10314">
    <property type="entry name" value="CYSTATHIONINE BETA-SYNTHASE"/>
    <property type="match status" value="1"/>
</dbReference>
<reference evidence="21 22" key="1">
    <citation type="submission" date="2006-10" db="EMBL/GenBank/DDBJ databases">
        <title>Complete sequence of Syntrophobacter fumaroxidans MPOB.</title>
        <authorList>
            <consortium name="US DOE Joint Genome Institute"/>
            <person name="Copeland A."/>
            <person name="Lucas S."/>
            <person name="Lapidus A."/>
            <person name="Barry K."/>
            <person name="Detter J.C."/>
            <person name="Glavina del Rio T."/>
            <person name="Hammon N."/>
            <person name="Israni S."/>
            <person name="Pitluck S."/>
            <person name="Goltsman E.G."/>
            <person name="Martinez M."/>
            <person name="Schmutz J."/>
            <person name="Larimer F."/>
            <person name="Land M."/>
            <person name="Hauser L."/>
            <person name="Kyrpides N."/>
            <person name="Kim E."/>
            <person name="Boone D.R."/>
            <person name="Brockman F."/>
            <person name="Culley D."/>
            <person name="Ferry J."/>
            <person name="Gunsalus R."/>
            <person name="McInerney M.J."/>
            <person name="Morrison M."/>
            <person name="Plugge C."/>
            <person name="Rohlin L."/>
            <person name="Scholten J."/>
            <person name="Sieber J."/>
            <person name="Stams A.J.M."/>
            <person name="Worm P."/>
            <person name="Henstra A.M."/>
            <person name="Richardson P."/>
        </authorList>
    </citation>
    <scope>NUCLEOTIDE SEQUENCE [LARGE SCALE GENOMIC DNA]</scope>
    <source>
        <strain evidence="22">DSM 10017 / MPOB</strain>
    </source>
</reference>
<proteinExistence type="inferred from homology"/>
<dbReference type="Gene3D" id="3.40.50.620">
    <property type="entry name" value="HUPs"/>
    <property type="match status" value="1"/>
</dbReference>
<name>A0LFH6_SYNFM</name>
<dbReference type="Gene3D" id="1.20.120.1910">
    <property type="entry name" value="Cysteine-tRNA ligase, C-terminal anti-codon recognition domain"/>
    <property type="match status" value="1"/>
</dbReference>
<dbReference type="eggNOG" id="COG0215">
    <property type="taxonomic scope" value="Bacteria"/>
</dbReference>
<keyword evidence="14 18" id="KW-0663">Pyridoxal phosphate</keyword>
<dbReference type="Pfam" id="PF09190">
    <property type="entry name" value="DALR_2"/>
    <property type="match status" value="1"/>
</dbReference>
<evidence type="ECO:0000256" key="8">
    <source>
        <dbReference type="ARBA" id="ARBA00022605"/>
    </source>
</evidence>
<evidence type="ECO:0000256" key="7">
    <source>
        <dbReference type="ARBA" id="ARBA00022598"/>
    </source>
</evidence>
<dbReference type="Proteomes" id="UP000001784">
    <property type="component" value="Chromosome"/>
</dbReference>
<dbReference type="SUPFAM" id="SSF47323">
    <property type="entry name" value="Anticodon-binding domain of a subclass of class I aminoacyl-tRNA synthetases"/>
    <property type="match status" value="1"/>
</dbReference>
<feature type="binding site" evidence="18">
    <location>
        <position position="261"/>
    </location>
    <ligand>
        <name>pyridoxal 5'-phosphate</name>
        <dbReference type="ChEBI" id="CHEBI:597326"/>
    </ligand>
</feature>
<keyword evidence="15" id="KW-0030">Aminoacyl-tRNA synthetase</keyword>
<dbReference type="InterPro" id="IPR001216">
    <property type="entry name" value="P-phosphate_BS"/>
</dbReference>
<dbReference type="InterPro" id="IPR036052">
    <property type="entry name" value="TrpB-like_PALP_sf"/>
</dbReference>
<evidence type="ECO:0000256" key="4">
    <source>
        <dbReference type="ARBA" id="ARBA00007103"/>
    </source>
</evidence>
<dbReference type="GO" id="GO:0006423">
    <property type="term" value="P:cysteinyl-tRNA aminoacylation"/>
    <property type="evidence" value="ECO:0007669"/>
    <property type="project" value="InterPro"/>
</dbReference>
<dbReference type="UniPathway" id="UPA00136">
    <property type="reaction ID" value="UER00200"/>
</dbReference>
<evidence type="ECO:0000256" key="1">
    <source>
        <dbReference type="ARBA" id="ARBA00001933"/>
    </source>
</evidence>
<keyword evidence="7" id="KW-0436">Ligase</keyword>
<dbReference type="OrthoDB" id="9815130at2"/>
<evidence type="ECO:0000256" key="10">
    <source>
        <dbReference type="ARBA" id="ARBA00022723"/>
    </source>
</evidence>
<dbReference type="GO" id="GO:0004817">
    <property type="term" value="F:cysteine-tRNA ligase activity"/>
    <property type="evidence" value="ECO:0007669"/>
    <property type="project" value="InterPro"/>
</dbReference>
<keyword evidence="22" id="KW-1185">Reference proteome</keyword>
<evidence type="ECO:0000313" key="22">
    <source>
        <dbReference type="Proteomes" id="UP000001784"/>
    </source>
</evidence>
<feature type="modified residue" description="N6-(pyridoxal phosphate)lysine" evidence="19">
    <location>
        <position position="45"/>
    </location>
</feature>
<evidence type="ECO:0000256" key="12">
    <source>
        <dbReference type="ARBA" id="ARBA00022833"/>
    </source>
</evidence>
<sequence>MKTVFSNVLESIGNTPLIRINRLNPNPAVTLYAKLEAKNPGGSIKDRTALFMIESAERDGLLTHEKIIIEATSGNTGIGLAIVAAVKGYRLMLAMPETASLERQKILKALGAEILLTPGNLGTDGAIEKVYSLVRENPDRYYMPDQFNNPANPAAHHFGTGPEIFEQTEGKVNTVVVTLGTTGTAMGILQAMKERDPAIRVVGVEPYPGHRVQGLKNMKESYVPGIFDRHALDQIIHIKDEDAFEMARRLAREEGIFTGMSSGAAMAIAVRVAEEMREGIVVAVLPDGGDRYLSTNLFTTLLEPDFHFFNFLERKKVDFKPVVEGKVRICVTGPPLDNPLTLGESRRFLLADFLARFLTAKSFSVEQVVQVPDLDSRTIGGSLASRMPLSAYTRQQLDLILEDLDRLAVKRAYRYPRSSEHINAITEDTKTLVNKGLAYDKLRSVYFNLSGSKDYGALSRVNLKKIRIGTTVDLDAYEKLNPRDFALLKRATLAELKRGVCLKTDWGNVIPTWHIAAASVALRELGAPIDIQVSSVDFLFPHLENVREIGHALTGKPFANVWMLSERMWSGADVKREDGLSEETPIRELNKLGYSPIEVRYWLLSNHYRKPIHVTPENIDNARRGYHRLREFIHRVQHARTASQDHKLLPEMIYALEQGFFDALADDLNVPRAFACLFRFIRQFNPILDREEFSEAQRRQITDVFYKINGIMGIFDLELQPLSEDDQELIHRREKARGSGEWDTADRIRETLLQRGLKVIDTPLGTRWERVEH</sequence>